<evidence type="ECO:0000259" key="4">
    <source>
        <dbReference type="Pfam" id="PF22900"/>
    </source>
</evidence>
<accession>A0AAV4XMQ4</accession>
<dbReference type="InterPro" id="IPR056850">
    <property type="entry name" value="ARM_UBP34_24_USP9X_Y"/>
</dbReference>
<keyword evidence="3 6" id="KW-0378">Hydrolase</keyword>
<dbReference type="InterPro" id="IPR055176">
    <property type="entry name" value="UBP24/USP9X/USP9Y_UBL"/>
</dbReference>
<keyword evidence="1" id="KW-0645">Protease</keyword>
<dbReference type="EMBL" id="BPLR01000656">
    <property type="protein sequence ID" value="GIY96412.1"/>
    <property type="molecule type" value="Genomic_DNA"/>
</dbReference>
<feature type="domain" description="UBP24/USP9X/USP9Y ubiquitin-like" evidence="4">
    <location>
        <begin position="564"/>
        <end position="612"/>
    </location>
</feature>
<dbReference type="AlphaFoldDB" id="A0AAV4XMQ4"/>
<proteinExistence type="predicted"/>
<dbReference type="GO" id="GO:0008233">
    <property type="term" value="F:peptidase activity"/>
    <property type="evidence" value="ECO:0007669"/>
    <property type="project" value="UniProtKB-KW"/>
</dbReference>
<dbReference type="GO" id="GO:0006508">
    <property type="term" value="P:proteolysis"/>
    <property type="evidence" value="ECO:0007669"/>
    <property type="project" value="UniProtKB-KW"/>
</dbReference>
<feature type="domain" description="UBP34/UBP24/USP9X/USP9Y-like ARM repeat region" evidence="5">
    <location>
        <begin position="222"/>
        <end position="355"/>
    </location>
</feature>
<dbReference type="Pfam" id="PF25010">
    <property type="entry name" value="ARM_UBP24_USP9X-Y"/>
    <property type="match status" value="1"/>
</dbReference>
<sequence>MVYVGKFLDAILNIMCNVTAQSNLSQSEECMEATVFPTTNLYELETRIFTDQWSIPFKKEESLGKCLISATQLAEEGAVRNWGLDIQEGVRTMLHLLVNLVTARLKSDPVPEMLLQVLDKVMKLIDDSSSMRSSKIAIDSESLLNWLAENEILSIALEGSVHDKIKGIVEFTGHRLSLDELTKIWRMQDGQNTQIVDNIHSIMIAASSKYSSEQFDHLLALVQDIVELLWDLAHSPAIPMNVVELALQEHFSILCEVSHKEQIKKHYCVKCIEDIRKGVSVLPSLRLLHNICKNILKSGAYKQDRASLHELNKNHDIIKLITTNLATCHKQAVDAANGTLKPTTLVDGRYPHEDMHVIETKRYVLSGLQDVYKIWKLILSLCFFQYKLLKLDPSQLSYTGFICYKTFFESVNSTEHRLRRISSGLNVEKLELNGADFLWQVALSCEEHLANVAIEYLLEISYHALDVLSLHNRFINECYKKLENVSSSLSSNAMVTAVSNATKTLTAVSVFEVAVSPTHNKSEKFQSICRLLQIAERYISSIEENHASPRTILPHGTSFYWTSITHSNETLGSVKQRIAQYLHQNPSQVYLYQDEFDSKNKEQQLMSQLNVKVMVMF</sequence>
<dbReference type="Proteomes" id="UP001054945">
    <property type="component" value="Unassembled WGS sequence"/>
</dbReference>
<evidence type="ECO:0000313" key="6">
    <source>
        <dbReference type="EMBL" id="GIY96412.1"/>
    </source>
</evidence>
<evidence type="ECO:0000256" key="1">
    <source>
        <dbReference type="ARBA" id="ARBA00022670"/>
    </source>
</evidence>
<keyword evidence="7" id="KW-1185">Reference proteome</keyword>
<organism evidence="6 7">
    <name type="scientific">Caerostris extrusa</name>
    <name type="common">Bark spider</name>
    <name type="synonym">Caerostris bankana</name>
    <dbReference type="NCBI Taxonomy" id="172846"/>
    <lineage>
        <taxon>Eukaryota</taxon>
        <taxon>Metazoa</taxon>
        <taxon>Ecdysozoa</taxon>
        <taxon>Arthropoda</taxon>
        <taxon>Chelicerata</taxon>
        <taxon>Arachnida</taxon>
        <taxon>Araneae</taxon>
        <taxon>Araneomorphae</taxon>
        <taxon>Entelegynae</taxon>
        <taxon>Araneoidea</taxon>
        <taxon>Araneidae</taxon>
        <taxon>Caerostris</taxon>
    </lineage>
</organism>
<evidence type="ECO:0000256" key="2">
    <source>
        <dbReference type="ARBA" id="ARBA00022786"/>
    </source>
</evidence>
<name>A0AAV4XMQ4_CAEEX</name>
<reference evidence="6 7" key="1">
    <citation type="submission" date="2021-06" db="EMBL/GenBank/DDBJ databases">
        <title>Caerostris extrusa draft genome.</title>
        <authorList>
            <person name="Kono N."/>
            <person name="Arakawa K."/>
        </authorList>
    </citation>
    <scope>NUCLEOTIDE SEQUENCE [LARGE SCALE GENOMIC DNA]</scope>
</reference>
<dbReference type="Pfam" id="PF22900">
    <property type="entry name" value="UCH_UBL1"/>
    <property type="match status" value="1"/>
</dbReference>
<protein>
    <submittedName>
        <fullName evidence="6">Ubiquitin carboxyl-terminal hydrolase 24</fullName>
    </submittedName>
</protein>
<evidence type="ECO:0000256" key="3">
    <source>
        <dbReference type="ARBA" id="ARBA00022801"/>
    </source>
</evidence>
<evidence type="ECO:0000259" key="5">
    <source>
        <dbReference type="Pfam" id="PF25010"/>
    </source>
</evidence>
<evidence type="ECO:0000313" key="7">
    <source>
        <dbReference type="Proteomes" id="UP001054945"/>
    </source>
</evidence>
<keyword evidence="2" id="KW-0833">Ubl conjugation pathway</keyword>
<comment type="caution">
    <text evidence="6">The sequence shown here is derived from an EMBL/GenBank/DDBJ whole genome shotgun (WGS) entry which is preliminary data.</text>
</comment>
<gene>
    <name evidence="6" type="primary">USP24</name>
    <name evidence="6" type="ORF">CEXT_559181</name>
</gene>